<dbReference type="SUPFAM" id="SSF51430">
    <property type="entry name" value="NAD(P)-linked oxidoreductase"/>
    <property type="match status" value="1"/>
</dbReference>
<name>A0A934RZX2_9BACT</name>
<protein>
    <submittedName>
        <fullName evidence="2">Aldo/keto reductase</fullName>
    </submittedName>
</protein>
<dbReference type="AlphaFoldDB" id="A0A934RZX2"/>
<dbReference type="InterPro" id="IPR023210">
    <property type="entry name" value="NADP_OxRdtase_dom"/>
</dbReference>
<dbReference type="EMBL" id="JAENIL010000059">
    <property type="protein sequence ID" value="MBK1879812.1"/>
    <property type="molecule type" value="Genomic_DNA"/>
</dbReference>
<sequence length="336" mass="37354">MSLALPKIVFGSSALGNLYEAVPYERKLEIVRNWVSYQPEKVVIDSAGKYGAGLSLECIGKCLKELEVEPSRVLISNKLGWKRIPLRAEEVQFEKGVWVGLENDAVQDLSYDGIMECYEQGNELLGDYDARLLSVHDPDEYLESANTPEEVEGCYAQILESYRALADLRLAGKASGIGVGSKDWKTVKRLYEDGVPLDWVMLANSFTLLTHSQEVIDFIDTLHRAGVVVINSAVFNAGFLIGGDWYNYRKVTPEEHPGLFEWRKRFMDLCTEFGISPAEACCQFALSPPGIVSLALNTSKPGRVADNVSLVSANVPSAFWRALKDNELLDPGYPYL</sequence>
<dbReference type="Gene3D" id="3.20.20.100">
    <property type="entry name" value="NADP-dependent oxidoreductase domain"/>
    <property type="match status" value="1"/>
</dbReference>
<evidence type="ECO:0000259" key="1">
    <source>
        <dbReference type="Pfam" id="PF00248"/>
    </source>
</evidence>
<dbReference type="Pfam" id="PF00248">
    <property type="entry name" value="Aldo_ket_red"/>
    <property type="match status" value="1"/>
</dbReference>
<dbReference type="GO" id="GO:0005829">
    <property type="term" value="C:cytosol"/>
    <property type="evidence" value="ECO:0007669"/>
    <property type="project" value="TreeGrafter"/>
</dbReference>
<evidence type="ECO:0000313" key="2">
    <source>
        <dbReference type="EMBL" id="MBK1879812.1"/>
    </source>
</evidence>
<keyword evidence="3" id="KW-1185">Reference proteome</keyword>
<feature type="domain" description="NADP-dependent oxidoreductase" evidence="1">
    <location>
        <begin position="7"/>
        <end position="323"/>
    </location>
</feature>
<gene>
    <name evidence="2" type="ORF">JIN87_23210</name>
</gene>
<organism evidence="2 3">
    <name type="scientific">Pelagicoccus mobilis</name>
    <dbReference type="NCBI Taxonomy" id="415221"/>
    <lineage>
        <taxon>Bacteria</taxon>
        <taxon>Pseudomonadati</taxon>
        <taxon>Verrucomicrobiota</taxon>
        <taxon>Opitutia</taxon>
        <taxon>Puniceicoccales</taxon>
        <taxon>Pelagicoccaceae</taxon>
        <taxon>Pelagicoccus</taxon>
    </lineage>
</organism>
<dbReference type="Proteomes" id="UP000617628">
    <property type="component" value="Unassembled WGS sequence"/>
</dbReference>
<dbReference type="GO" id="GO:0016491">
    <property type="term" value="F:oxidoreductase activity"/>
    <property type="evidence" value="ECO:0007669"/>
    <property type="project" value="InterPro"/>
</dbReference>
<accession>A0A934RZX2</accession>
<dbReference type="PANTHER" id="PTHR42686">
    <property type="entry name" value="GH17980P-RELATED"/>
    <property type="match status" value="1"/>
</dbReference>
<reference evidence="2" key="1">
    <citation type="submission" date="2021-01" db="EMBL/GenBank/DDBJ databases">
        <title>Modified the classification status of verrucomicrobia.</title>
        <authorList>
            <person name="Feng X."/>
        </authorList>
    </citation>
    <scope>NUCLEOTIDE SEQUENCE</scope>
    <source>
        <strain evidence="2">KCTC 13126</strain>
    </source>
</reference>
<comment type="caution">
    <text evidence="2">The sequence shown here is derived from an EMBL/GenBank/DDBJ whole genome shotgun (WGS) entry which is preliminary data.</text>
</comment>
<dbReference type="InterPro" id="IPR036812">
    <property type="entry name" value="NAD(P)_OxRdtase_dom_sf"/>
</dbReference>
<dbReference type="InterPro" id="IPR020471">
    <property type="entry name" value="AKR"/>
</dbReference>
<evidence type="ECO:0000313" key="3">
    <source>
        <dbReference type="Proteomes" id="UP000617628"/>
    </source>
</evidence>
<proteinExistence type="predicted"/>
<dbReference type="CDD" id="cd19152">
    <property type="entry name" value="AKR_AKR15A"/>
    <property type="match status" value="1"/>
</dbReference>
<dbReference type="PANTHER" id="PTHR42686:SF1">
    <property type="entry name" value="GH17980P-RELATED"/>
    <property type="match status" value="1"/>
</dbReference>